<name>A0AAD0ZM39_9PSED</name>
<reference evidence="9 10" key="1">
    <citation type="submission" date="2018-03" db="EMBL/GenBank/DDBJ databases">
        <title>Diversity of phytobeneficial traits revealed by whole-genome analysis of worldwide-isolated phenazine-producing Pseudomonas spp.</title>
        <authorList>
            <person name="Biessy A."/>
            <person name="Novinscak A."/>
            <person name="Blom J."/>
            <person name="Leger G."/>
            <person name="Thomashow L.S."/>
            <person name="Cazorla F.M."/>
            <person name="Josic D."/>
            <person name="Filion M."/>
        </authorList>
    </citation>
    <scope>NUCLEOTIDE SEQUENCE [LARGE SCALE GENOMIC DNA]</scope>
    <source>
        <strain evidence="9 10">ChPhzS24</strain>
    </source>
</reference>
<evidence type="ECO:0000256" key="1">
    <source>
        <dbReference type="ARBA" id="ARBA00004418"/>
    </source>
</evidence>
<proteinExistence type="inferred from homology"/>
<dbReference type="SUPFAM" id="SSF49354">
    <property type="entry name" value="PapD-like"/>
    <property type="match status" value="1"/>
</dbReference>
<feature type="domain" description="Pili assembly chaperone C-terminal" evidence="8">
    <location>
        <begin position="167"/>
        <end position="235"/>
    </location>
</feature>
<evidence type="ECO:0000256" key="6">
    <source>
        <dbReference type="SAM" id="SignalP"/>
    </source>
</evidence>
<dbReference type="PANTHER" id="PTHR30251:SF2">
    <property type="entry name" value="FIMBRIAL CHAPERONE YADV-RELATED"/>
    <property type="match status" value="1"/>
</dbReference>
<evidence type="ECO:0000256" key="3">
    <source>
        <dbReference type="ARBA" id="ARBA00022729"/>
    </source>
</evidence>
<feature type="domain" description="Pili assembly chaperone N-terminal" evidence="7">
    <location>
        <begin position="25"/>
        <end position="141"/>
    </location>
</feature>
<dbReference type="InterPro" id="IPR008962">
    <property type="entry name" value="PapD-like_sf"/>
</dbReference>
<comment type="similarity">
    <text evidence="2">Belongs to the periplasmic pilus chaperone family.</text>
</comment>
<dbReference type="Gene3D" id="2.60.40.10">
    <property type="entry name" value="Immunoglobulins"/>
    <property type="match status" value="2"/>
</dbReference>
<dbReference type="SUPFAM" id="SSF49584">
    <property type="entry name" value="Periplasmic chaperone C-domain"/>
    <property type="match status" value="1"/>
</dbReference>
<evidence type="ECO:0000256" key="5">
    <source>
        <dbReference type="ARBA" id="ARBA00023186"/>
    </source>
</evidence>
<dbReference type="InterPro" id="IPR013783">
    <property type="entry name" value="Ig-like_fold"/>
</dbReference>
<evidence type="ECO:0000259" key="8">
    <source>
        <dbReference type="Pfam" id="PF02753"/>
    </source>
</evidence>
<organism evidence="9 10">
    <name type="scientific">Pseudomonas chlororaphis subsp. aureofaciens</name>
    <dbReference type="NCBI Taxonomy" id="587851"/>
    <lineage>
        <taxon>Bacteria</taxon>
        <taxon>Pseudomonadati</taxon>
        <taxon>Pseudomonadota</taxon>
        <taxon>Gammaproteobacteria</taxon>
        <taxon>Pseudomonadales</taxon>
        <taxon>Pseudomonadaceae</taxon>
        <taxon>Pseudomonas</taxon>
    </lineage>
</organism>
<sequence length="243" mass="25727">MKTSLLTRLALASAMTLFASMASAGITLDGTRVVFAAPAKETSVVVRNQGSNDIMVQSWVEPDSSGPATDIPFAITPPLVRLGGNKQQILRILYQGQGLPTDKESVFWLAVQEIPQKAKDQNSLQIAIRQRVKLFYRPANLPDTAANAAKSLQWKLVEQGGKTALSVSNPSAYHVSFSGSTVELRTGKGTATYTAAAEMLAPGATRVVAIKGSPSVSSGAATVEFDSINDYGGLDRITSKLSN</sequence>
<keyword evidence="5" id="KW-0143">Chaperone</keyword>
<dbReference type="Pfam" id="PF02753">
    <property type="entry name" value="PapD_C"/>
    <property type="match status" value="1"/>
</dbReference>
<dbReference type="GO" id="GO:0071555">
    <property type="term" value="P:cell wall organization"/>
    <property type="evidence" value="ECO:0007669"/>
    <property type="project" value="InterPro"/>
</dbReference>
<accession>A0AAD0ZM39</accession>
<feature type="chain" id="PRO_5042053183" evidence="6">
    <location>
        <begin position="25"/>
        <end position="243"/>
    </location>
</feature>
<evidence type="ECO:0000313" key="10">
    <source>
        <dbReference type="Proteomes" id="UP000280455"/>
    </source>
</evidence>
<evidence type="ECO:0000313" key="9">
    <source>
        <dbReference type="EMBL" id="AZE32183.1"/>
    </source>
</evidence>
<dbReference type="RefSeq" id="WP_029526797.1">
    <property type="nucleotide sequence ID" value="NZ_CP027749.1"/>
</dbReference>
<dbReference type="Pfam" id="PF00345">
    <property type="entry name" value="PapD_N"/>
    <property type="match status" value="1"/>
</dbReference>
<dbReference type="InterPro" id="IPR016147">
    <property type="entry name" value="Pili_assmbl_chaperone_N"/>
</dbReference>
<comment type="subcellular location">
    <subcellularLocation>
        <location evidence="1">Periplasm</location>
    </subcellularLocation>
</comment>
<dbReference type="EMBL" id="CP027750">
    <property type="protein sequence ID" value="AZE32183.1"/>
    <property type="molecule type" value="Genomic_DNA"/>
</dbReference>
<evidence type="ECO:0000259" key="7">
    <source>
        <dbReference type="Pfam" id="PF00345"/>
    </source>
</evidence>
<gene>
    <name evidence="9" type="ORF">C4K07_5429</name>
</gene>
<feature type="signal peptide" evidence="6">
    <location>
        <begin position="1"/>
        <end position="24"/>
    </location>
</feature>
<keyword evidence="4" id="KW-0574">Periplasm</keyword>
<keyword evidence="3 6" id="KW-0732">Signal</keyword>
<dbReference type="PRINTS" id="PR00969">
    <property type="entry name" value="CHAPERONPILI"/>
</dbReference>
<evidence type="ECO:0000256" key="2">
    <source>
        <dbReference type="ARBA" id="ARBA00007399"/>
    </source>
</evidence>
<dbReference type="GO" id="GO:0030288">
    <property type="term" value="C:outer membrane-bounded periplasmic space"/>
    <property type="evidence" value="ECO:0007669"/>
    <property type="project" value="InterPro"/>
</dbReference>
<dbReference type="InterPro" id="IPR036316">
    <property type="entry name" value="Pili_assmbl_chap_C_dom_sf"/>
</dbReference>
<dbReference type="InterPro" id="IPR050643">
    <property type="entry name" value="Periplasmic_pilus_chap"/>
</dbReference>
<dbReference type="Proteomes" id="UP000280455">
    <property type="component" value="Chromosome"/>
</dbReference>
<dbReference type="InterPro" id="IPR001829">
    <property type="entry name" value="Pili_assmbl_chaperone_bac"/>
</dbReference>
<evidence type="ECO:0000256" key="4">
    <source>
        <dbReference type="ARBA" id="ARBA00022764"/>
    </source>
</evidence>
<protein>
    <submittedName>
        <fullName evidence="9">Pili assembly chaperone</fullName>
    </submittedName>
</protein>
<dbReference type="InterPro" id="IPR016148">
    <property type="entry name" value="Pili_assmbl_chaperone_C"/>
</dbReference>
<dbReference type="PANTHER" id="PTHR30251">
    <property type="entry name" value="PILUS ASSEMBLY CHAPERONE"/>
    <property type="match status" value="1"/>
</dbReference>
<dbReference type="AlphaFoldDB" id="A0AAD0ZM39"/>